<dbReference type="eggNOG" id="KOG0725">
    <property type="taxonomic scope" value="Eukaryota"/>
</dbReference>
<dbReference type="Gene3D" id="3.40.50.720">
    <property type="entry name" value="NAD(P)-binding Rossmann-like Domain"/>
    <property type="match status" value="1"/>
</dbReference>
<evidence type="ECO:0000313" key="4">
    <source>
        <dbReference type="Proteomes" id="UP000006038"/>
    </source>
</evidence>
<dbReference type="AlphaFoldDB" id="J3MNU4"/>
<evidence type="ECO:0000313" key="3">
    <source>
        <dbReference type="EnsemblPlants" id="OB07G30760.1"/>
    </source>
</evidence>
<dbReference type="EnsemblPlants" id="OB07G30760.1">
    <property type="protein sequence ID" value="OB07G30760.1"/>
    <property type="gene ID" value="OB07G30760"/>
</dbReference>
<comment type="similarity">
    <text evidence="1">Belongs to the short-chain dehydrogenases/reductases (SDR) family.</text>
</comment>
<dbReference type="STRING" id="4533.J3MNU4"/>
<proteinExistence type="inferred from homology"/>
<dbReference type="PANTHER" id="PTHR43180:SF47">
    <property type="entry name" value="OS07G0664000 PROTEIN"/>
    <property type="match status" value="1"/>
</dbReference>
<dbReference type="HOGENOM" id="CLU_010194_47_14_1"/>
<dbReference type="Proteomes" id="UP000006038">
    <property type="component" value="Chromosome 7"/>
</dbReference>
<sequence length="138" mass="14480">MAPRRAGCVLCTSSSNGVLPVPAYAMYSVSKAAVIAIVRAAAEPLARHGLRVNAISPGTTWTPLFQREILRLVGGGSSEELKRAVEKDAKGAIAVMEPVEVARAAVYLASDEAKYVTGHNLVVDGGYSVHKGAEMSSR</sequence>
<dbReference type="OMA" id="FEAVINI"/>
<reference evidence="3" key="2">
    <citation type="submission" date="2013-04" db="UniProtKB">
        <authorList>
            <consortium name="EnsemblPlants"/>
        </authorList>
    </citation>
    <scope>IDENTIFICATION</scope>
</reference>
<reference evidence="3" key="1">
    <citation type="journal article" date="2013" name="Nat. Commun.">
        <title>Whole-genome sequencing of Oryza brachyantha reveals mechanisms underlying Oryza genome evolution.</title>
        <authorList>
            <person name="Chen J."/>
            <person name="Huang Q."/>
            <person name="Gao D."/>
            <person name="Wang J."/>
            <person name="Lang Y."/>
            <person name="Liu T."/>
            <person name="Li B."/>
            <person name="Bai Z."/>
            <person name="Luis Goicoechea J."/>
            <person name="Liang C."/>
            <person name="Chen C."/>
            <person name="Zhang W."/>
            <person name="Sun S."/>
            <person name="Liao Y."/>
            <person name="Zhang X."/>
            <person name="Yang L."/>
            <person name="Song C."/>
            <person name="Wang M."/>
            <person name="Shi J."/>
            <person name="Liu G."/>
            <person name="Liu J."/>
            <person name="Zhou H."/>
            <person name="Zhou W."/>
            <person name="Yu Q."/>
            <person name="An N."/>
            <person name="Chen Y."/>
            <person name="Cai Q."/>
            <person name="Wang B."/>
            <person name="Liu B."/>
            <person name="Min J."/>
            <person name="Huang Y."/>
            <person name="Wu H."/>
            <person name="Li Z."/>
            <person name="Zhang Y."/>
            <person name="Yin Y."/>
            <person name="Song W."/>
            <person name="Jiang J."/>
            <person name="Jackson S.A."/>
            <person name="Wing R.A."/>
            <person name="Wang J."/>
            <person name="Chen M."/>
        </authorList>
    </citation>
    <scope>NUCLEOTIDE SEQUENCE [LARGE SCALE GENOMIC DNA]</scope>
    <source>
        <strain evidence="3">cv. IRGC 101232</strain>
    </source>
</reference>
<dbReference type="InterPro" id="IPR036291">
    <property type="entry name" value="NAD(P)-bd_dom_sf"/>
</dbReference>
<name>J3MNU4_ORYBR</name>
<dbReference type="SUPFAM" id="SSF51735">
    <property type="entry name" value="NAD(P)-binding Rossmann-fold domains"/>
    <property type="match status" value="1"/>
</dbReference>
<keyword evidence="4" id="KW-1185">Reference proteome</keyword>
<accession>J3MNU4</accession>
<organism evidence="3">
    <name type="scientific">Oryza brachyantha</name>
    <name type="common">malo sina</name>
    <dbReference type="NCBI Taxonomy" id="4533"/>
    <lineage>
        <taxon>Eukaryota</taxon>
        <taxon>Viridiplantae</taxon>
        <taxon>Streptophyta</taxon>
        <taxon>Embryophyta</taxon>
        <taxon>Tracheophyta</taxon>
        <taxon>Spermatophyta</taxon>
        <taxon>Magnoliopsida</taxon>
        <taxon>Liliopsida</taxon>
        <taxon>Poales</taxon>
        <taxon>Poaceae</taxon>
        <taxon>BOP clade</taxon>
        <taxon>Oryzoideae</taxon>
        <taxon>Oryzeae</taxon>
        <taxon>Oryzinae</taxon>
        <taxon>Oryza</taxon>
    </lineage>
</organism>
<evidence type="ECO:0000256" key="1">
    <source>
        <dbReference type="ARBA" id="ARBA00006484"/>
    </source>
</evidence>
<dbReference type="InterPro" id="IPR002347">
    <property type="entry name" value="SDR_fam"/>
</dbReference>
<dbReference type="PRINTS" id="PR00081">
    <property type="entry name" value="GDHRDH"/>
</dbReference>
<dbReference type="InterPro" id="IPR020904">
    <property type="entry name" value="Sc_DH/Rdtase_CS"/>
</dbReference>
<keyword evidence="2" id="KW-0560">Oxidoreductase</keyword>
<dbReference type="PROSITE" id="PS00061">
    <property type="entry name" value="ADH_SHORT"/>
    <property type="match status" value="1"/>
</dbReference>
<protein>
    <submittedName>
        <fullName evidence="3">Uncharacterized protein</fullName>
    </submittedName>
</protein>
<dbReference type="PANTHER" id="PTHR43180">
    <property type="entry name" value="3-OXOACYL-(ACYL-CARRIER-PROTEIN) REDUCTASE (AFU_ORTHOLOGUE AFUA_6G11210)"/>
    <property type="match status" value="1"/>
</dbReference>
<evidence type="ECO:0000256" key="2">
    <source>
        <dbReference type="ARBA" id="ARBA00023002"/>
    </source>
</evidence>
<dbReference type="GO" id="GO:0016491">
    <property type="term" value="F:oxidoreductase activity"/>
    <property type="evidence" value="ECO:0007669"/>
    <property type="project" value="UniProtKB-KW"/>
</dbReference>
<dbReference type="Pfam" id="PF13561">
    <property type="entry name" value="adh_short_C2"/>
    <property type="match status" value="1"/>
</dbReference>
<dbReference type="Gramene" id="OB07G30760.1">
    <property type="protein sequence ID" value="OB07G30760.1"/>
    <property type="gene ID" value="OB07G30760"/>
</dbReference>